<accession>A0A922I2Y6</accession>
<name>A0A922I2Y6_DERFA</name>
<sequence>MFNIFIFNYIDKNGNLVQNDPTIPIQKGLQCDGKKDFTFHFSYYEGNLINSNGTFVPDNYEFPVFDDDLNVFLLNPNSIASFKILNSIILSIIRSIVKHICGTSNDCLYMTSIPKNTMLIILNKIDANYPILPKKYNELNCDAKKWNLYFINFYGTNIKISNGLMTKKRKTNEKESFIN</sequence>
<protein>
    <submittedName>
        <fullName evidence="1">Uncharacterized protein</fullName>
    </submittedName>
</protein>
<keyword evidence="2" id="KW-1185">Reference proteome</keyword>
<reference evidence="1" key="2">
    <citation type="journal article" date="2022" name="Res Sq">
        <title>Comparative Genomics Reveals Insights into the Divergent Evolution of Astigmatic Mites and Household Pest Adaptations.</title>
        <authorList>
            <person name="Xiong Q."/>
            <person name="Wan A.T.-Y."/>
            <person name="Liu X.-Y."/>
            <person name="Fung C.S.-H."/>
            <person name="Xiao X."/>
            <person name="Malainual N."/>
            <person name="Hou J."/>
            <person name="Wang L."/>
            <person name="Wang M."/>
            <person name="Yang K."/>
            <person name="Cui Y."/>
            <person name="Leung E."/>
            <person name="Nong W."/>
            <person name="Shin S.-K."/>
            <person name="Au S."/>
            <person name="Jeong K.Y."/>
            <person name="Chew F.T."/>
            <person name="Hui J."/>
            <person name="Leung T.F."/>
            <person name="Tungtrongchitr A."/>
            <person name="Zhong N."/>
            <person name="Liu Z."/>
            <person name="Tsui S."/>
        </authorList>
    </citation>
    <scope>NUCLEOTIDE SEQUENCE</scope>
    <source>
        <strain evidence="1">Derf</strain>
        <tissue evidence="1">Whole organism</tissue>
    </source>
</reference>
<organism evidence="1 2">
    <name type="scientific">Dermatophagoides farinae</name>
    <name type="common">American house dust mite</name>
    <dbReference type="NCBI Taxonomy" id="6954"/>
    <lineage>
        <taxon>Eukaryota</taxon>
        <taxon>Metazoa</taxon>
        <taxon>Ecdysozoa</taxon>
        <taxon>Arthropoda</taxon>
        <taxon>Chelicerata</taxon>
        <taxon>Arachnida</taxon>
        <taxon>Acari</taxon>
        <taxon>Acariformes</taxon>
        <taxon>Sarcoptiformes</taxon>
        <taxon>Astigmata</taxon>
        <taxon>Psoroptidia</taxon>
        <taxon>Analgoidea</taxon>
        <taxon>Pyroglyphidae</taxon>
        <taxon>Dermatophagoidinae</taxon>
        <taxon>Dermatophagoides</taxon>
    </lineage>
</organism>
<evidence type="ECO:0000313" key="1">
    <source>
        <dbReference type="EMBL" id="KAH9518152.1"/>
    </source>
</evidence>
<reference evidence="1" key="1">
    <citation type="submission" date="2013-05" db="EMBL/GenBank/DDBJ databases">
        <authorList>
            <person name="Yim A.K.Y."/>
            <person name="Chan T.F."/>
            <person name="Ji K.M."/>
            <person name="Liu X.Y."/>
            <person name="Zhou J.W."/>
            <person name="Li R.Q."/>
            <person name="Yang K.Y."/>
            <person name="Li J."/>
            <person name="Li M."/>
            <person name="Law P.T.W."/>
            <person name="Wu Y.L."/>
            <person name="Cai Z.L."/>
            <person name="Qin H."/>
            <person name="Bao Y."/>
            <person name="Leung R.K.K."/>
            <person name="Ng P.K.S."/>
            <person name="Zou J."/>
            <person name="Zhong X.J."/>
            <person name="Ran P.X."/>
            <person name="Zhong N.S."/>
            <person name="Liu Z.G."/>
            <person name="Tsui S.K.W."/>
        </authorList>
    </citation>
    <scope>NUCLEOTIDE SEQUENCE</scope>
    <source>
        <strain evidence="1">Derf</strain>
        <tissue evidence="1">Whole organism</tissue>
    </source>
</reference>
<proteinExistence type="predicted"/>
<dbReference type="EMBL" id="ASGP02000003">
    <property type="protein sequence ID" value="KAH9518152.1"/>
    <property type="molecule type" value="Genomic_DNA"/>
</dbReference>
<gene>
    <name evidence="1" type="ORF">DERF_008749</name>
</gene>
<dbReference type="Proteomes" id="UP000790347">
    <property type="component" value="Unassembled WGS sequence"/>
</dbReference>
<dbReference type="AlphaFoldDB" id="A0A922I2Y6"/>
<comment type="caution">
    <text evidence="1">The sequence shown here is derived from an EMBL/GenBank/DDBJ whole genome shotgun (WGS) entry which is preliminary data.</text>
</comment>
<evidence type="ECO:0000313" key="2">
    <source>
        <dbReference type="Proteomes" id="UP000790347"/>
    </source>
</evidence>